<comment type="caution">
    <text evidence="9">The sequence shown here is derived from an EMBL/GenBank/DDBJ whole genome shotgun (WGS) entry which is preliminary data.</text>
</comment>
<keyword evidence="2" id="KW-0813">Transport</keyword>
<evidence type="ECO:0000256" key="5">
    <source>
        <dbReference type="ARBA" id="ARBA00022692"/>
    </source>
</evidence>
<keyword evidence="4" id="KW-0997">Cell inner membrane</keyword>
<evidence type="ECO:0000256" key="3">
    <source>
        <dbReference type="ARBA" id="ARBA00022475"/>
    </source>
</evidence>
<evidence type="ECO:0000256" key="7">
    <source>
        <dbReference type="ARBA" id="ARBA00023136"/>
    </source>
</evidence>
<dbReference type="PANTHER" id="PTHR30574">
    <property type="entry name" value="INNER MEMBRANE PROTEIN YEDE"/>
    <property type="match status" value="1"/>
</dbReference>
<evidence type="ECO:0000256" key="8">
    <source>
        <dbReference type="SAM" id="Phobius"/>
    </source>
</evidence>
<keyword evidence="3" id="KW-1003">Cell membrane</keyword>
<gene>
    <name evidence="9" type="ORF">EVOR1521_LOCUS13353</name>
</gene>
<evidence type="ECO:0000313" key="9">
    <source>
        <dbReference type="EMBL" id="CAJ1387232.1"/>
    </source>
</evidence>
<evidence type="ECO:0008006" key="11">
    <source>
        <dbReference type="Google" id="ProtNLM"/>
    </source>
</evidence>
<reference evidence="9" key="1">
    <citation type="submission" date="2023-08" db="EMBL/GenBank/DDBJ databases">
        <authorList>
            <person name="Chen Y."/>
            <person name="Shah S."/>
            <person name="Dougan E. K."/>
            <person name="Thang M."/>
            <person name="Chan C."/>
        </authorList>
    </citation>
    <scope>NUCLEOTIDE SEQUENCE</scope>
</reference>
<organism evidence="9 10">
    <name type="scientific">Effrenium voratum</name>
    <dbReference type="NCBI Taxonomy" id="2562239"/>
    <lineage>
        <taxon>Eukaryota</taxon>
        <taxon>Sar</taxon>
        <taxon>Alveolata</taxon>
        <taxon>Dinophyceae</taxon>
        <taxon>Suessiales</taxon>
        <taxon>Symbiodiniaceae</taxon>
        <taxon>Effrenium</taxon>
    </lineage>
</organism>
<feature type="transmembrane region" description="Helical" evidence="8">
    <location>
        <begin position="225"/>
        <end position="242"/>
    </location>
</feature>
<dbReference type="AlphaFoldDB" id="A0AA36IGM6"/>
<evidence type="ECO:0000256" key="6">
    <source>
        <dbReference type="ARBA" id="ARBA00022989"/>
    </source>
</evidence>
<keyword evidence="5 8" id="KW-0812">Transmembrane</keyword>
<keyword evidence="10" id="KW-1185">Reference proteome</keyword>
<feature type="transmembrane region" description="Helical" evidence="8">
    <location>
        <begin position="120"/>
        <end position="140"/>
    </location>
</feature>
<evidence type="ECO:0000256" key="4">
    <source>
        <dbReference type="ARBA" id="ARBA00022519"/>
    </source>
</evidence>
<keyword evidence="7 8" id="KW-0472">Membrane</keyword>
<evidence type="ECO:0000256" key="1">
    <source>
        <dbReference type="ARBA" id="ARBA00004429"/>
    </source>
</evidence>
<comment type="subcellular location">
    <subcellularLocation>
        <location evidence="1">Cell inner membrane</location>
        <topology evidence="1">Multi-pass membrane protein</topology>
    </subcellularLocation>
</comment>
<name>A0AA36IGM6_9DINO</name>
<evidence type="ECO:0000256" key="2">
    <source>
        <dbReference type="ARBA" id="ARBA00022448"/>
    </source>
</evidence>
<accession>A0AA36IGM6</accession>
<dbReference type="Proteomes" id="UP001178507">
    <property type="component" value="Unassembled WGS sequence"/>
</dbReference>
<evidence type="ECO:0000313" key="10">
    <source>
        <dbReference type="Proteomes" id="UP001178507"/>
    </source>
</evidence>
<keyword evidence="6 8" id="KW-1133">Transmembrane helix</keyword>
<feature type="transmembrane region" description="Helical" evidence="8">
    <location>
        <begin position="50"/>
        <end position="69"/>
    </location>
</feature>
<dbReference type="InterPro" id="IPR007272">
    <property type="entry name" value="Sulf_transp_TsuA/YedE"/>
</dbReference>
<dbReference type="Pfam" id="PF04143">
    <property type="entry name" value="Sulf_transp"/>
    <property type="match status" value="1"/>
</dbReference>
<dbReference type="GO" id="GO:0005886">
    <property type="term" value="C:plasma membrane"/>
    <property type="evidence" value="ECO:0007669"/>
    <property type="project" value="UniProtKB-SubCell"/>
</dbReference>
<sequence length="303" mass="31123">MGFTPVESGLGGAMIGLSALVAYLSDGKITGISGILGPFLKNVMVCQLEVWKMLFLIGLILGGLANNAWNASFAFPGAEPFSTYRYLAAGIAVGAGSRLQRGCTSGHGICGLPRFSQRSWMAVPSFMLLAGIVVYVTRHVLVVDPAKEPGIAALEWPPSLHFPVAALGVSLMLTALSFAPLGAVHGVICPLSCGTIFGLGLGVAGMTSQDKVLDFLDVAGYWDPSLAFVMGLGICVSFPAFYKGEKEGAKPVCAEKFENPPKTGDTGSLLIGAALFGLGWGLTGICPGPGLAGTVGLCHSGAV</sequence>
<dbReference type="EMBL" id="CAUJNA010001480">
    <property type="protein sequence ID" value="CAJ1387232.1"/>
    <property type="molecule type" value="Genomic_DNA"/>
</dbReference>
<dbReference type="Pfam" id="PF20398">
    <property type="entry name" value="DUF6691"/>
    <property type="match status" value="1"/>
</dbReference>
<protein>
    <recommendedName>
        <fullName evidence="11">YeeE/YedE family protein</fullName>
    </recommendedName>
</protein>
<dbReference type="InterPro" id="IPR046513">
    <property type="entry name" value="DUF6691"/>
</dbReference>
<feature type="transmembrane region" description="Helical" evidence="8">
    <location>
        <begin position="186"/>
        <end position="205"/>
    </location>
</feature>
<dbReference type="PANTHER" id="PTHR30574:SF1">
    <property type="entry name" value="SULPHUR TRANSPORT DOMAIN-CONTAINING PROTEIN"/>
    <property type="match status" value="1"/>
</dbReference>
<feature type="transmembrane region" description="Helical" evidence="8">
    <location>
        <begin position="81"/>
        <end position="99"/>
    </location>
</feature>
<proteinExistence type="predicted"/>
<feature type="transmembrane region" description="Helical" evidence="8">
    <location>
        <begin position="160"/>
        <end position="179"/>
    </location>
</feature>